<keyword evidence="1" id="KW-1133">Transmembrane helix</keyword>
<dbReference type="Pfam" id="PF17329">
    <property type="entry name" value="DUF5367"/>
    <property type="match status" value="1"/>
</dbReference>
<gene>
    <name evidence="2" type="ORF">ANI02nite_26140</name>
</gene>
<keyword evidence="1" id="KW-0472">Membrane</keyword>
<protein>
    <recommendedName>
        <fullName evidence="4">DUF5367 domain-containing protein</fullName>
    </recommendedName>
</protein>
<feature type="transmembrane region" description="Helical" evidence="1">
    <location>
        <begin position="101"/>
        <end position="121"/>
    </location>
</feature>
<organism evidence="2 3">
    <name type="scientific">Acetobacter nitrogenifigens DSM 23921 = NBRC 105050</name>
    <dbReference type="NCBI Taxonomy" id="1120919"/>
    <lineage>
        <taxon>Bacteria</taxon>
        <taxon>Pseudomonadati</taxon>
        <taxon>Pseudomonadota</taxon>
        <taxon>Alphaproteobacteria</taxon>
        <taxon>Acetobacterales</taxon>
        <taxon>Acetobacteraceae</taxon>
        <taxon>Acetobacter</taxon>
    </lineage>
</organism>
<reference evidence="2 3" key="1">
    <citation type="submission" date="2019-07" db="EMBL/GenBank/DDBJ databases">
        <title>Whole genome shotgun sequence of Acetobacter nitrogenifigens NBRC 105050.</title>
        <authorList>
            <person name="Hosoyama A."/>
            <person name="Uohara A."/>
            <person name="Ohji S."/>
            <person name="Ichikawa N."/>
        </authorList>
    </citation>
    <scope>NUCLEOTIDE SEQUENCE [LARGE SCALE GENOMIC DNA]</scope>
    <source>
        <strain evidence="2 3">NBRC 105050</strain>
    </source>
</reference>
<dbReference type="Proteomes" id="UP000321635">
    <property type="component" value="Unassembled WGS sequence"/>
</dbReference>
<feature type="transmembrane region" description="Helical" evidence="1">
    <location>
        <begin position="39"/>
        <end position="56"/>
    </location>
</feature>
<evidence type="ECO:0000313" key="2">
    <source>
        <dbReference type="EMBL" id="GEN60730.1"/>
    </source>
</evidence>
<dbReference type="AlphaFoldDB" id="A0A511XCR9"/>
<name>A0A511XCR9_9PROT</name>
<sequence length="130" mass="14313">MLRTRQIIICIALALLFWGLATTYIHYLPGSLAGWRGDVGFLTSVPVALYCIWAVRRYAGLTREQLPSGALVVLGTAMLCDATALRWFNGMYSTNDHVCRVASAWLLWGYGVSALGALVFAQRRQADTTV</sequence>
<keyword evidence="1" id="KW-0812">Transmembrane</keyword>
<proteinExistence type="predicted"/>
<comment type="caution">
    <text evidence="2">The sequence shown here is derived from an EMBL/GenBank/DDBJ whole genome shotgun (WGS) entry which is preliminary data.</text>
</comment>
<evidence type="ECO:0008006" key="4">
    <source>
        <dbReference type="Google" id="ProtNLM"/>
    </source>
</evidence>
<feature type="transmembrane region" description="Helical" evidence="1">
    <location>
        <begin position="68"/>
        <end position="89"/>
    </location>
</feature>
<feature type="transmembrane region" description="Helical" evidence="1">
    <location>
        <begin position="7"/>
        <end position="27"/>
    </location>
</feature>
<evidence type="ECO:0000313" key="3">
    <source>
        <dbReference type="Proteomes" id="UP000321635"/>
    </source>
</evidence>
<accession>A0A511XCR9</accession>
<dbReference type="STRING" id="1120919.GCA_000429165_02721"/>
<dbReference type="RefSeq" id="WP_026398351.1">
    <property type="nucleotide sequence ID" value="NZ_AUBI01000011.1"/>
</dbReference>
<dbReference type="InterPro" id="IPR020509">
    <property type="entry name" value="Uncharacterised_YnzE"/>
</dbReference>
<evidence type="ECO:0000256" key="1">
    <source>
        <dbReference type="SAM" id="Phobius"/>
    </source>
</evidence>
<keyword evidence="3" id="KW-1185">Reference proteome</keyword>
<dbReference type="EMBL" id="BJYF01000020">
    <property type="protein sequence ID" value="GEN60730.1"/>
    <property type="molecule type" value="Genomic_DNA"/>
</dbReference>